<keyword evidence="2" id="KW-1185">Reference proteome</keyword>
<name>C4NTA2_9CAUD</name>
<dbReference type="Proteomes" id="UP000002342">
    <property type="component" value="Segment"/>
</dbReference>
<accession>C4NTA2</accession>
<organism evidence="1 2">
    <name type="scientific">Sulfitobacter phage EE36phi1</name>
    <dbReference type="NCBI Taxonomy" id="490913"/>
    <lineage>
        <taxon>Viruses</taxon>
        <taxon>Duplodnaviria</taxon>
        <taxon>Heunggongvirae</taxon>
        <taxon>Uroviricota</taxon>
        <taxon>Caudoviricetes</taxon>
        <taxon>Schitoviridae</taxon>
        <taxon>Rhodovirinae</taxon>
        <taxon>Aorunvirus</taxon>
        <taxon>Aorunvirus EE36phi1</taxon>
    </lineage>
</organism>
<protein>
    <submittedName>
        <fullName evidence="1">Uncharacterized protein</fullName>
    </submittedName>
</protein>
<proteinExistence type="predicted"/>
<dbReference type="GeneID" id="7874755"/>
<evidence type="ECO:0000313" key="2">
    <source>
        <dbReference type="Proteomes" id="UP000002342"/>
    </source>
</evidence>
<dbReference type="KEGG" id="vg:7874755"/>
<dbReference type="RefSeq" id="YP_002898950.1">
    <property type="nucleotide sequence ID" value="NC_012696.1"/>
</dbReference>
<sequence length="42" mass="5000">MEKESLMESTLKMVWGKFVQPVKSDEDQFLDDLFAINHLGRW</sequence>
<reference evidence="1 2" key="1">
    <citation type="journal article" date="2009" name="Environ. Microbiol.">
        <title>Genome sequences of two novel phages infecting marine roseobacters.</title>
        <authorList>
            <person name="Zhao Y."/>
            <person name="Wang K."/>
            <person name="Jiao N."/>
            <person name="Chen F."/>
        </authorList>
    </citation>
    <scope>NUCLEOTIDE SEQUENCE</scope>
    <source>
        <strain evidence="1">EE36P1</strain>
    </source>
</reference>
<dbReference type="EMBL" id="FJ591094">
    <property type="protein sequence ID" value="ACL81368.1"/>
    <property type="molecule type" value="Genomic_DNA"/>
</dbReference>
<evidence type="ECO:0000313" key="1">
    <source>
        <dbReference type="EMBL" id="ACL81368.1"/>
    </source>
</evidence>